<dbReference type="AlphaFoldDB" id="A0A1C3Y245"/>
<dbReference type="EMBL" id="FMAJ01000005">
    <property type="protein sequence ID" value="SCB58541.1"/>
    <property type="molecule type" value="Genomic_DNA"/>
</dbReference>
<sequence>MHLVQMFIPAASQAGVNAEDLIATVQREMTERFGGATAYLNSPAEGLWSNGAREEEDEVIVIEVMVDDLDRTWWYQYRRKLEQLLRQKELLVRALPVETL</sequence>
<gene>
    <name evidence="1" type="ORF">GA0061105_1058</name>
</gene>
<dbReference type="RefSeq" id="WP_092750360.1">
    <property type="nucleotide sequence ID" value="NZ_FMAJ01000005.1"/>
</dbReference>
<evidence type="ECO:0000313" key="1">
    <source>
        <dbReference type="EMBL" id="SCB58541.1"/>
    </source>
</evidence>
<reference evidence="1 2" key="1">
    <citation type="submission" date="2016-08" db="EMBL/GenBank/DDBJ databases">
        <authorList>
            <person name="Seilhamer J.J."/>
        </authorList>
    </citation>
    <scope>NUCLEOTIDE SEQUENCE [LARGE SCALE GENOMIC DNA]</scope>
    <source>
        <strain evidence="1 2">HBR26</strain>
    </source>
</reference>
<evidence type="ECO:0000313" key="2">
    <source>
        <dbReference type="Proteomes" id="UP000198723"/>
    </source>
</evidence>
<protein>
    <submittedName>
        <fullName evidence="1">Uncharacterized protein</fullName>
    </submittedName>
</protein>
<proteinExistence type="predicted"/>
<dbReference type="Proteomes" id="UP000198723">
    <property type="component" value="Unassembled WGS sequence"/>
</dbReference>
<organism evidence="1 2">
    <name type="scientific">Rhizobium aethiopicum</name>
    <dbReference type="NCBI Taxonomy" id="1138170"/>
    <lineage>
        <taxon>Bacteria</taxon>
        <taxon>Pseudomonadati</taxon>
        <taxon>Pseudomonadota</taxon>
        <taxon>Alphaproteobacteria</taxon>
        <taxon>Hyphomicrobiales</taxon>
        <taxon>Rhizobiaceae</taxon>
        <taxon>Rhizobium/Agrobacterium group</taxon>
        <taxon>Rhizobium</taxon>
    </lineage>
</organism>
<accession>A0A1C3Y245</accession>
<name>A0A1C3Y245_9HYPH</name>
<dbReference type="STRING" id="1138170.GA0061105_1058"/>